<proteinExistence type="predicted"/>
<dbReference type="HOGENOM" id="CLU_2871072_0_0_1"/>
<reference evidence="1 3" key="1">
    <citation type="journal article" date="2011" name="Nature">
        <title>The Medicago genome provides insight into the evolution of rhizobial symbioses.</title>
        <authorList>
            <person name="Young N.D."/>
            <person name="Debelle F."/>
            <person name="Oldroyd G.E."/>
            <person name="Geurts R."/>
            <person name="Cannon S.B."/>
            <person name="Udvardi M.K."/>
            <person name="Benedito V.A."/>
            <person name="Mayer K.F."/>
            <person name="Gouzy J."/>
            <person name="Schoof H."/>
            <person name="Van de Peer Y."/>
            <person name="Proost S."/>
            <person name="Cook D.R."/>
            <person name="Meyers B.C."/>
            <person name="Spannagl M."/>
            <person name="Cheung F."/>
            <person name="De Mita S."/>
            <person name="Krishnakumar V."/>
            <person name="Gundlach H."/>
            <person name="Zhou S."/>
            <person name="Mudge J."/>
            <person name="Bharti A.K."/>
            <person name="Murray J.D."/>
            <person name="Naoumkina M.A."/>
            <person name="Rosen B."/>
            <person name="Silverstein K.A."/>
            <person name="Tang H."/>
            <person name="Rombauts S."/>
            <person name="Zhao P.X."/>
            <person name="Zhou P."/>
            <person name="Barbe V."/>
            <person name="Bardou P."/>
            <person name="Bechner M."/>
            <person name="Bellec A."/>
            <person name="Berger A."/>
            <person name="Berges H."/>
            <person name="Bidwell S."/>
            <person name="Bisseling T."/>
            <person name="Choisne N."/>
            <person name="Couloux A."/>
            <person name="Denny R."/>
            <person name="Deshpande S."/>
            <person name="Dai X."/>
            <person name="Doyle J.J."/>
            <person name="Dudez A.M."/>
            <person name="Farmer A.D."/>
            <person name="Fouteau S."/>
            <person name="Franken C."/>
            <person name="Gibelin C."/>
            <person name="Gish J."/>
            <person name="Goldstein S."/>
            <person name="Gonzalez A.J."/>
            <person name="Green P.J."/>
            <person name="Hallab A."/>
            <person name="Hartog M."/>
            <person name="Hua A."/>
            <person name="Humphray S.J."/>
            <person name="Jeong D.H."/>
            <person name="Jing Y."/>
            <person name="Jocker A."/>
            <person name="Kenton S.M."/>
            <person name="Kim D.J."/>
            <person name="Klee K."/>
            <person name="Lai H."/>
            <person name="Lang C."/>
            <person name="Lin S."/>
            <person name="Macmil S.L."/>
            <person name="Magdelenat G."/>
            <person name="Matthews L."/>
            <person name="McCorrison J."/>
            <person name="Monaghan E.L."/>
            <person name="Mun J.H."/>
            <person name="Najar F.Z."/>
            <person name="Nicholson C."/>
            <person name="Noirot C."/>
            <person name="O'Bleness M."/>
            <person name="Paule C.R."/>
            <person name="Poulain J."/>
            <person name="Prion F."/>
            <person name="Qin B."/>
            <person name="Qu C."/>
            <person name="Retzel E.F."/>
            <person name="Riddle C."/>
            <person name="Sallet E."/>
            <person name="Samain S."/>
            <person name="Samson N."/>
            <person name="Sanders I."/>
            <person name="Saurat O."/>
            <person name="Scarpelli C."/>
            <person name="Schiex T."/>
            <person name="Segurens B."/>
            <person name="Severin A.J."/>
            <person name="Sherrier D.J."/>
            <person name="Shi R."/>
            <person name="Sims S."/>
            <person name="Singer S.R."/>
            <person name="Sinharoy S."/>
            <person name="Sterck L."/>
            <person name="Viollet A."/>
            <person name="Wang B.B."/>
            <person name="Wang K."/>
            <person name="Wang M."/>
            <person name="Wang X."/>
            <person name="Warfsmann J."/>
            <person name="Weissenbach J."/>
            <person name="White D.D."/>
            <person name="White J.D."/>
            <person name="Wiley G.B."/>
            <person name="Wincker P."/>
            <person name="Xing Y."/>
            <person name="Yang L."/>
            <person name="Yao Z."/>
            <person name="Ying F."/>
            <person name="Zhai J."/>
            <person name="Zhou L."/>
            <person name="Zuber A."/>
            <person name="Denarie J."/>
            <person name="Dixon R.A."/>
            <person name="May G.D."/>
            <person name="Schwartz D.C."/>
            <person name="Rogers J."/>
            <person name="Quetier F."/>
            <person name="Town C.D."/>
            <person name="Roe B.A."/>
        </authorList>
    </citation>
    <scope>NUCLEOTIDE SEQUENCE [LARGE SCALE GENOMIC DNA]</scope>
    <source>
        <strain evidence="1">A17</strain>
        <strain evidence="2 3">cv. Jemalong A17</strain>
    </source>
</reference>
<name>A0A072TSN8_MEDTR</name>
<evidence type="ECO:0000313" key="2">
    <source>
        <dbReference type="EnsemblPlants" id="KEH20412"/>
    </source>
</evidence>
<evidence type="ECO:0000313" key="3">
    <source>
        <dbReference type="Proteomes" id="UP000002051"/>
    </source>
</evidence>
<reference evidence="2" key="3">
    <citation type="submission" date="2015-04" db="UniProtKB">
        <authorList>
            <consortium name="EnsemblPlants"/>
        </authorList>
    </citation>
    <scope>IDENTIFICATION</scope>
    <source>
        <strain evidence="2">cv. Jemalong A17</strain>
    </source>
</reference>
<keyword evidence="3" id="KW-1185">Reference proteome</keyword>
<protein>
    <submittedName>
        <fullName evidence="1 2">Uncharacterized protein</fullName>
    </submittedName>
</protein>
<sequence>MRNEDSKVPCDTLFSSDLTTSGKEGCLVVEMKAQNHWKYGMFPSWALQCYHMKKGLPHDKRNGG</sequence>
<dbReference type="EnsemblPlants" id="KEH20412">
    <property type="protein sequence ID" value="KEH20412"/>
    <property type="gene ID" value="MTR_8g077095"/>
</dbReference>
<gene>
    <name evidence="1" type="ordered locus">MTR_8g077095</name>
</gene>
<dbReference type="Proteomes" id="UP000002051">
    <property type="component" value="Chromosome 8"/>
</dbReference>
<dbReference type="AlphaFoldDB" id="A0A072TSN8"/>
<organism evidence="1 3">
    <name type="scientific">Medicago truncatula</name>
    <name type="common">Barrel medic</name>
    <name type="synonym">Medicago tribuloides</name>
    <dbReference type="NCBI Taxonomy" id="3880"/>
    <lineage>
        <taxon>Eukaryota</taxon>
        <taxon>Viridiplantae</taxon>
        <taxon>Streptophyta</taxon>
        <taxon>Embryophyta</taxon>
        <taxon>Tracheophyta</taxon>
        <taxon>Spermatophyta</taxon>
        <taxon>Magnoliopsida</taxon>
        <taxon>eudicotyledons</taxon>
        <taxon>Gunneridae</taxon>
        <taxon>Pentapetalae</taxon>
        <taxon>rosids</taxon>
        <taxon>fabids</taxon>
        <taxon>Fabales</taxon>
        <taxon>Fabaceae</taxon>
        <taxon>Papilionoideae</taxon>
        <taxon>50 kb inversion clade</taxon>
        <taxon>NPAAA clade</taxon>
        <taxon>Hologalegina</taxon>
        <taxon>IRL clade</taxon>
        <taxon>Trifolieae</taxon>
        <taxon>Medicago</taxon>
    </lineage>
</organism>
<accession>A0A072TSN8</accession>
<dbReference type="EMBL" id="CM001224">
    <property type="protein sequence ID" value="KEH20412.1"/>
    <property type="molecule type" value="Genomic_DNA"/>
</dbReference>
<evidence type="ECO:0000313" key="1">
    <source>
        <dbReference type="EMBL" id="KEH20412.1"/>
    </source>
</evidence>
<reference evidence="1 3" key="2">
    <citation type="journal article" date="2014" name="BMC Genomics">
        <title>An improved genome release (version Mt4.0) for the model legume Medicago truncatula.</title>
        <authorList>
            <person name="Tang H."/>
            <person name="Krishnakumar V."/>
            <person name="Bidwell S."/>
            <person name="Rosen B."/>
            <person name="Chan A."/>
            <person name="Zhou S."/>
            <person name="Gentzbittel L."/>
            <person name="Childs K.L."/>
            <person name="Yandell M."/>
            <person name="Gundlach H."/>
            <person name="Mayer K.F."/>
            <person name="Schwartz D.C."/>
            <person name="Town C.D."/>
        </authorList>
    </citation>
    <scope>GENOME REANNOTATION</scope>
    <source>
        <strain evidence="1">A17</strain>
        <strain evidence="2 3">cv. Jemalong A17</strain>
    </source>
</reference>